<proteinExistence type="predicted"/>
<protein>
    <submittedName>
        <fullName evidence="4">RapGAP/RanGAP domain-containing protein</fullName>
    </submittedName>
</protein>
<evidence type="ECO:0000259" key="3">
    <source>
        <dbReference type="PROSITE" id="PS50085"/>
    </source>
</evidence>
<dbReference type="InParanoid" id="D3BAE0"/>
<feature type="region of interest" description="Disordered" evidence="2">
    <location>
        <begin position="1023"/>
        <end position="1207"/>
    </location>
</feature>
<dbReference type="OMA" id="CWEECCV"/>
<keyword evidence="5" id="KW-1185">Reference proteome</keyword>
<evidence type="ECO:0000256" key="2">
    <source>
        <dbReference type="SAM" id="MobiDB-lite"/>
    </source>
</evidence>
<dbReference type="InterPro" id="IPR000331">
    <property type="entry name" value="Rap/Ran_GAP_dom"/>
</dbReference>
<dbReference type="STRING" id="670386.D3BAE0"/>
<dbReference type="Gene3D" id="3.40.50.11210">
    <property type="entry name" value="Rap/Ran-GAP"/>
    <property type="match status" value="1"/>
</dbReference>
<feature type="compositionally biased region" description="Low complexity" evidence="2">
    <location>
        <begin position="456"/>
        <end position="494"/>
    </location>
</feature>
<keyword evidence="1" id="KW-0343">GTPase activation</keyword>
<dbReference type="GeneID" id="31361000"/>
<dbReference type="FunFam" id="3.40.50.11210:FF:000001">
    <property type="entry name" value="Ral GTPase-activating protein subunit alpha-1 isoform 1"/>
    <property type="match status" value="1"/>
</dbReference>
<feature type="compositionally biased region" description="Low complexity" evidence="2">
    <location>
        <begin position="1030"/>
        <end position="1071"/>
    </location>
</feature>
<feature type="region of interest" description="Disordered" evidence="2">
    <location>
        <begin position="417"/>
        <end position="507"/>
    </location>
</feature>
<evidence type="ECO:0000313" key="4">
    <source>
        <dbReference type="EMBL" id="EFA81527.1"/>
    </source>
</evidence>
<feature type="compositionally biased region" description="Polar residues" evidence="2">
    <location>
        <begin position="1085"/>
        <end position="1108"/>
    </location>
</feature>
<feature type="domain" description="Rap-GAP" evidence="3">
    <location>
        <begin position="766"/>
        <end position="980"/>
    </location>
</feature>
<evidence type="ECO:0000256" key="1">
    <source>
        <dbReference type="ARBA" id="ARBA00022468"/>
    </source>
</evidence>
<dbReference type="InterPro" id="IPR035974">
    <property type="entry name" value="Rap/Ran-GAP_sf"/>
</dbReference>
<sequence length="1207" mass="133309">MAQQQQAKTTMTVKLDDISMEIDKDYLVYLWNRILHTIGNPNAIKNPNIFAAAISGIFQMVTMFLSSTHDGNSILAIFGSWLFEAIKTIRFGFDEGVSLATEILANIFHICSAKISFEPIYLASFYSCLSEVLWCDGKILFSGIIHTQMLLATELPGCRILVPSYIRALGRILTIIPGSSSEYLRRSAIRILGQIMCLSNRFENVQFYHFFNKRPMEYYPPLPSDVTGKHELLQPDLNVFRDVRLHVAHLILSSLNTETSPSNLSTLIWYILEFQLEHQHRNVTLMPDGKSSTVAFINTSINIILKKATSFTGQWPAEVITHAFQLLSVLATHHASIPTFVQLAHTVVRKLCKFIIFKSREVPISIENEELIVLALHTIGQWVVVSGWIFDGNYKTDTSTLYMLFDALTIALGGKNPNEETSSNASTGSGSGGISGVPLSGQSSQSSPFGVGSLQPPASASTNSPATSSSSSSNSSGGQSTASGANGAASATPAKTRKITNNPHIPSRIKDIAQCTFDTIMNRMSNFPNPYNFGPTSQTSSAWKEDDIIESIRAQAKQAGEPNFPVEQCIRFYSINDATLITMIDQPFGANGPYTTIIIRDSSGRYVINADLAYLPFKPKDENDGLANGGDRAAGDSEVAGAWEEDKPLSVLPARSSTDGHKPFTANYSNQEDFTEIQSYLSNKSDSIFQRSTVSLIKTESDVLSTLNYGLEPKIALQAVKVGNRYQGDCKFQNSRLLLSNLGFLSLESKGKVSQMENTVTFYQAICSLDQVPERLQSRVGVLYVKENDTTEEEVYSNVIESDTPKDYIDYVSSLGWMVDLPTHKGYLGGLDTRGMHGKYAPYYANSATETIFHVPTHMPNQGTSIEHKRKLLSKDSVVIVWYEGTLEQYEQLKLETISSRIQIVITPLDSELFRVKTYKGVFNKTTGFGPIVNDDIIVSKHILHEVTKSTAVNAFQQLSTSDTKNSHPFIQRRRMIYDISISFKRELSVQQNYSNTFQSLDEDQYYKTPVFSSSTELDIFKQVKPSQKSNTNNNTSISIGTQQKEQQQQQQQQKEQLQQKEQQQQQQQQQSSSTSSPIVAPQTPGKSTWRESVTLSSPINPNRQSIQLKPLAQVNPTSPTTSPIKTSSSSSGSSGSSSSSKNWGSILRPNLSKSDSSSGALAKDTSSQSSTSTSTSSSSNPTSSTTTPSRGNFFTRRPQSTEEKDK</sequence>
<name>D3BAE0_HETP5</name>
<dbReference type="SUPFAM" id="SSF111347">
    <property type="entry name" value="Rap/Ran-GAP"/>
    <property type="match status" value="1"/>
</dbReference>
<dbReference type="RefSeq" id="XP_020433644.1">
    <property type="nucleotide sequence ID" value="XM_020576395.1"/>
</dbReference>
<accession>D3BAE0</accession>
<dbReference type="Proteomes" id="UP000001396">
    <property type="component" value="Unassembled WGS sequence"/>
</dbReference>
<dbReference type="PANTHER" id="PTHR21344:SF1">
    <property type="entry name" value="RAL GTPASE-ACTIVATING PROTEIN SUBUNIT BETA"/>
    <property type="match status" value="1"/>
</dbReference>
<reference evidence="4 5" key="1">
    <citation type="journal article" date="2011" name="Genome Res.">
        <title>Phylogeny-wide analysis of social amoeba genomes highlights ancient origins for complex intercellular communication.</title>
        <authorList>
            <person name="Heidel A.J."/>
            <person name="Lawal H.M."/>
            <person name="Felder M."/>
            <person name="Schilde C."/>
            <person name="Helps N.R."/>
            <person name="Tunggal B."/>
            <person name="Rivero F."/>
            <person name="John U."/>
            <person name="Schleicher M."/>
            <person name="Eichinger L."/>
            <person name="Platzer M."/>
            <person name="Noegel A.A."/>
            <person name="Schaap P."/>
            <person name="Gloeckner G."/>
        </authorList>
    </citation>
    <scope>NUCLEOTIDE SEQUENCE [LARGE SCALE GENOMIC DNA]</scope>
    <source>
        <strain evidence="5">ATCC 26659 / Pp 5 / PN500</strain>
    </source>
</reference>
<evidence type="ECO:0000313" key="5">
    <source>
        <dbReference type="Proteomes" id="UP000001396"/>
    </source>
</evidence>
<dbReference type="PANTHER" id="PTHR21344">
    <property type="entry name" value="RAL GTPASE-ACTIVATING PROTEIN SUBUNIT BETA"/>
    <property type="match status" value="1"/>
</dbReference>
<feature type="compositionally biased region" description="Low complexity" evidence="2">
    <location>
        <begin position="1166"/>
        <end position="1190"/>
    </location>
</feature>
<comment type="caution">
    <text evidence="4">The sequence shown here is derived from an EMBL/GenBank/DDBJ whole genome shotgun (WGS) entry which is preliminary data.</text>
</comment>
<dbReference type="AlphaFoldDB" id="D3BAE0"/>
<gene>
    <name evidence="4" type="ORF">PPL_05516</name>
</gene>
<dbReference type="PROSITE" id="PS50085">
    <property type="entry name" value="RAPGAP"/>
    <property type="match status" value="1"/>
</dbReference>
<feature type="compositionally biased region" description="Low complexity" evidence="2">
    <location>
        <begin position="1118"/>
        <end position="1142"/>
    </location>
</feature>
<dbReference type="EMBL" id="ADBJ01000025">
    <property type="protein sequence ID" value="EFA81527.1"/>
    <property type="molecule type" value="Genomic_DNA"/>
</dbReference>
<dbReference type="GO" id="GO:0051056">
    <property type="term" value="P:regulation of small GTPase mediated signal transduction"/>
    <property type="evidence" value="ECO:0007669"/>
    <property type="project" value="InterPro"/>
</dbReference>
<dbReference type="GO" id="GO:0005096">
    <property type="term" value="F:GTPase activator activity"/>
    <property type="evidence" value="ECO:0007669"/>
    <property type="project" value="UniProtKB-KW"/>
</dbReference>
<dbReference type="InterPro" id="IPR039930">
    <property type="entry name" value="RALGAPB"/>
</dbReference>
<organism evidence="4 5">
    <name type="scientific">Heterostelium pallidum (strain ATCC 26659 / Pp 5 / PN500)</name>
    <name type="common">Cellular slime mold</name>
    <name type="synonym">Polysphondylium pallidum</name>
    <dbReference type="NCBI Taxonomy" id="670386"/>
    <lineage>
        <taxon>Eukaryota</taxon>
        <taxon>Amoebozoa</taxon>
        <taxon>Evosea</taxon>
        <taxon>Eumycetozoa</taxon>
        <taxon>Dictyostelia</taxon>
        <taxon>Acytosteliales</taxon>
        <taxon>Acytosteliaceae</taxon>
        <taxon>Heterostelium</taxon>
    </lineage>
</organism>
<dbReference type="Pfam" id="PF02145">
    <property type="entry name" value="Rap_GAP"/>
    <property type="match status" value="1"/>
</dbReference>